<evidence type="ECO:0000313" key="2">
    <source>
        <dbReference type="Proteomes" id="UP001320706"/>
    </source>
</evidence>
<evidence type="ECO:0000313" key="1">
    <source>
        <dbReference type="EMBL" id="KAK8200839.1"/>
    </source>
</evidence>
<keyword evidence="2" id="KW-1185">Reference proteome</keyword>
<proteinExistence type="predicted"/>
<name>A0ACC3SA93_9PEZI</name>
<gene>
    <name evidence="1" type="ORF">M8818_006156</name>
</gene>
<accession>A0ACC3SA93</accession>
<dbReference type="Proteomes" id="UP001320706">
    <property type="component" value="Unassembled WGS sequence"/>
</dbReference>
<protein>
    <submittedName>
        <fullName evidence="1">Uncharacterized protein</fullName>
    </submittedName>
</protein>
<reference evidence="1" key="1">
    <citation type="submission" date="2024-02" db="EMBL/GenBank/DDBJ databases">
        <title>Metagenome Assembled Genome of Zalaria obscura JY119.</title>
        <authorList>
            <person name="Vighnesh L."/>
            <person name="Jagadeeshwari U."/>
            <person name="Venkata Ramana C."/>
            <person name="Sasikala C."/>
        </authorList>
    </citation>
    <scope>NUCLEOTIDE SEQUENCE</scope>
    <source>
        <strain evidence="1">JY119</strain>
    </source>
</reference>
<organism evidence="1 2">
    <name type="scientific">Zalaria obscura</name>
    <dbReference type="NCBI Taxonomy" id="2024903"/>
    <lineage>
        <taxon>Eukaryota</taxon>
        <taxon>Fungi</taxon>
        <taxon>Dikarya</taxon>
        <taxon>Ascomycota</taxon>
        <taxon>Pezizomycotina</taxon>
        <taxon>Dothideomycetes</taxon>
        <taxon>Dothideomycetidae</taxon>
        <taxon>Dothideales</taxon>
        <taxon>Zalariaceae</taxon>
        <taxon>Zalaria</taxon>
    </lineage>
</organism>
<comment type="caution">
    <text evidence="1">The sequence shown here is derived from an EMBL/GenBank/DDBJ whole genome shotgun (WGS) entry which is preliminary data.</text>
</comment>
<dbReference type="EMBL" id="JAMKPW020000038">
    <property type="protein sequence ID" value="KAK8200839.1"/>
    <property type="molecule type" value="Genomic_DNA"/>
</dbReference>
<sequence length="434" mass="47632">MRSCFNASRVHSICSRSTRSWHSVQSLRALHNRRFVENDIVLLRAKEDNSAAPILTKPLSPSTKIQTHKGSVSHADIIGKTARELVKSSSGSHYRIHEVSLGDYTRLTKRVVTPIYPYDANLIVSLFDIHVSPPDHTGSVADEERLEFLEAGTGHGALTLHISRALHAANPPKPPFPSEIEDPPSASEGEDSASMSETDSVYDNADVMEAWRGSRRAVLHTIDVSARYSEHARKVVRGFRHGMYADNVDFHVGDVSEWVKAELARRLEPQHSEPTAEEPAEPAAPAPFLNYAFLDLPGSVNHLEAVASAMHVDGTLIVFNPSVTQIAECIQRIKQDGLPLTVETVIELGQNSSTGGKEWDVRIIKPRALLRKETEKATEVKAEAASEGEDMTRNEEQASADASKADGGWSTVCRPKVGDRIFGGGFLGVFKKIR</sequence>